<feature type="domain" description="Proline dehydrogenase" evidence="21">
    <location>
        <begin position="191"/>
        <end position="486"/>
    </location>
</feature>
<evidence type="ECO:0000256" key="4">
    <source>
        <dbReference type="ARBA" id="ARBA00022491"/>
    </source>
</evidence>
<dbReference type="Gene3D" id="3.20.20.220">
    <property type="match status" value="1"/>
</dbReference>
<keyword evidence="12 18" id="KW-0804">Transcription</keyword>
<dbReference type="InterPro" id="IPR041349">
    <property type="entry name" value="PRODH"/>
</dbReference>
<dbReference type="RefSeq" id="WP_054300267.1">
    <property type="nucleotide sequence ID" value="NZ_CP012413.1"/>
</dbReference>
<evidence type="ECO:0000256" key="12">
    <source>
        <dbReference type="ARBA" id="ARBA00023163"/>
    </source>
</evidence>
<organism evidence="24 25">
    <name type="scientific">Piscirickettsia salmonis</name>
    <dbReference type="NCBI Taxonomy" id="1238"/>
    <lineage>
        <taxon>Bacteria</taxon>
        <taxon>Pseudomonadati</taxon>
        <taxon>Pseudomonadota</taxon>
        <taxon>Gammaproteobacteria</taxon>
        <taxon>Thiotrichales</taxon>
        <taxon>Piscirickettsiaceae</taxon>
        <taxon>Piscirickettsia</taxon>
    </lineage>
</organism>
<dbReference type="Pfam" id="PF14850">
    <property type="entry name" value="Pro_dh-DNA_bdg"/>
    <property type="match status" value="1"/>
</dbReference>
<evidence type="ECO:0000256" key="9">
    <source>
        <dbReference type="ARBA" id="ARBA00023027"/>
    </source>
</evidence>
<dbReference type="FunFam" id="3.40.309.10:FF:000005">
    <property type="entry name" value="1-pyrroline-5-carboxylate dehydrogenase 1"/>
    <property type="match status" value="1"/>
</dbReference>
<dbReference type="Gene3D" id="3.40.605.10">
    <property type="entry name" value="Aldehyde Dehydrogenase, Chain A, domain 1"/>
    <property type="match status" value="1"/>
</dbReference>
<dbReference type="NCBIfam" id="NF008869">
    <property type="entry name" value="PRK11904.1"/>
    <property type="match status" value="1"/>
</dbReference>
<evidence type="ECO:0000259" key="21">
    <source>
        <dbReference type="Pfam" id="PF01619"/>
    </source>
</evidence>
<dbReference type="InterPro" id="IPR015590">
    <property type="entry name" value="Aldehyde_DH_dom"/>
</dbReference>
<evidence type="ECO:0000256" key="15">
    <source>
        <dbReference type="ARBA" id="ARBA00048779"/>
    </source>
</evidence>
<evidence type="ECO:0000256" key="16">
    <source>
        <dbReference type="ARBA" id="ARBA00060889"/>
    </source>
</evidence>
<evidence type="ECO:0000256" key="18">
    <source>
        <dbReference type="PIRNR" id="PIRNR000197"/>
    </source>
</evidence>
<comment type="similarity">
    <text evidence="16 18">In the N-terminal section; belongs to the proline dehydrogenase family.</text>
</comment>
<protein>
    <recommendedName>
        <fullName evidence="18">Bifunctional protein PutA</fullName>
    </recommendedName>
    <domain>
        <recommendedName>
            <fullName evidence="18">Proline dehydrogenase</fullName>
            <ecNumber evidence="18">1.5.5.2</ecNumber>
        </recommendedName>
        <alternativeName>
            <fullName evidence="18">Proline oxidase</fullName>
        </alternativeName>
    </domain>
    <domain>
        <recommendedName>
            <fullName evidence="18">Delta-1-pyrroline-5-carboxylate dehydrogenase</fullName>
            <shortName evidence="18">P5C dehydrogenase</shortName>
            <ecNumber evidence="18">1.2.1.88</ecNumber>
        </recommendedName>
        <alternativeName>
            <fullName evidence="18">L-glutamate gamma-semialdehyde dehydrogenase</fullName>
        </alternativeName>
    </domain>
</protein>
<keyword evidence="7 18" id="KW-0560">Oxidoreductase</keyword>
<comment type="catalytic activity">
    <reaction evidence="14 18">
        <text>L-glutamate 5-semialdehyde + NAD(+) + H2O = L-glutamate + NADH + 2 H(+)</text>
        <dbReference type="Rhea" id="RHEA:30235"/>
        <dbReference type="ChEBI" id="CHEBI:15377"/>
        <dbReference type="ChEBI" id="CHEBI:15378"/>
        <dbReference type="ChEBI" id="CHEBI:29985"/>
        <dbReference type="ChEBI" id="CHEBI:57540"/>
        <dbReference type="ChEBI" id="CHEBI:57945"/>
        <dbReference type="ChEBI" id="CHEBI:58066"/>
        <dbReference type="EC" id="1.2.1.88"/>
    </reaction>
</comment>
<dbReference type="InterPro" id="IPR016161">
    <property type="entry name" value="Ald_DH/histidinol_DH"/>
</dbReference>
<evidence type="ECO:0000256" key="10">
    <source>
        <dbReference type="ARBA" id="ARBA00023062"/>
    </source>
</evidence>
<dbReference type="GO" id="GO:0003677">
    <property type="term" value="F:DNA binding"/>
    <property type="evidence" value="ECO:0007669"/>
    <property type="project" value="UniProtKB-KW"/>
</dbReference>
<keyword evidence="13" id="KW-0511">Multifunctional enzyme</keyword>
<evidence type="ECO:0000256" key="11">
    <source>
        <dbReference type="ARBA" id="ARBA00023125"/>
    </source>
</evidence>
<dbReference type="GO" id="GO:0009898">
    <property type="term" value="C:cytoplasmic side of plasma membrane"/>
    <property type="evidence" value="ECO:0007669"/>
    <property type="project" value="TreeGrafter"/>
</dbReference>
<dbReference type="SUPFAM" id="SSF81935">
    <property type="entry name" value="N-terminal domain of bifunctional PutA protein"/>
    <property type="match status" value="1"/>
</dbReference>
<evidence type="ECO:0000256" key="5">
    <source>
        <dbReference type="ARBA" id="ARBA00022630"/>
    </source>
</evidence>
<dbReference type="Gene3D" id="1.20.5.550">
    <property type="entry name" value="Single Helix bin"/>
    <property type="match status" value="1"/>
</dbReference>
<dbReference type="InterPro" id="IPR029041">
    <property type="entry name" value="FAD-linked_oxidoreductase-like"/>
</dbReference>
<dbReference type="InterPro" id="IPR024089">
    <property type="entry name" value="PRODH_PutA_dom_I/II"/>
</dbReference>
<comment type="pathway">
    <text evidence="3 18">Amino-acid degradation; L-proline degradation into L-glutamate; L-glutamate from L-proline: step 2/2.</text>
</comment>
<evidence type="ECO:0000313" key="25">
    <source>
        <dbReference type="Proteomes" id="UP000422232"/>
    </source>
</evidence>
<dbReference type="EMBL" id="CP038908">
    <property type="protein sequence ID" value="QGO05355.1"/>
    <property type="molecule type" value="Genomic_DNA"/>
</dbReference>
<keyword evidence="5 18" id="KW-0285">Flavoprotein</keyword>
<dbReference type="InterPro" id="IPR016162">
    <property type="entry name" value="Ald_DH_N"/>
</dbReference>
<dbReference type="SUPFAM" id="SSF51730">
    <property type="entry name" value="FAD-linked oxidoreductase"/>
    <property type="match status" value="1"/>
</dbReference>
<dbReference type="GO" id="GO:0003842">
    <property type="term" value="F:L-glutamate gamma-semialdehyde dehydrogenase activity"/>
    <property type="evidence" value="ECO:0007669"/>
    <property type="project" value="UniProtKB-UniRule"/>
</dbReference>
<evidence type="ECO:0000313" key="24">
    <source>
        <dbReference type="EMBL" id="QGO05355.1"/>
    </source>
</evidence>
<evidence type="ECO:0000256" key="6">
    <source>
        <dbReference type="ARBA" id="ARBA00022827"/>
    </source>
</evidence>
<evidence type="ECO:0000256" key="17">
    <source>
        <dbReference type="ARBA" id="ARBA00060911"/>
    </source>
</evidence>
<evidence type="ECO:0000256" key="7">
    <source>
        <dbReference type="ARBA" id="ARBA00023002"/>
    </source>
</evidence>
<evidence type="ECO:0000256" key="13">
    <source>
        <dbReference type="ARBA" id="ARBA00023268"/>
    </source>
</evidence>
<evidence type="ECO:0000259" key="22">
    <source>
        <dbReference type="Pfam" id="PF14850"/>
    </source>
</evidence>
<dbReference type="InterPro" id="IPR024082">
    <property type="entry name" value="PRODH_PutA_dom_II"/>
</dbReference>
<dbReference type="InterPro" id="IPR025703">
    <property type="entry name" value="Bifunct_PutA"/>
</dbReference>
<dbReference type="PANTHER" id="PTHR42862:SF1">
    <property type="entry name" value="DELTA-1-PYRROLINE-5-CARBOXYLATE DEHYDROGENASE 2, ISOFORM A-RELATED"/>
    <property type="match status" value="1"/>
</dbReference>
<dbReference type="PANTHER" id="PTHR42862">
    <property type="entry name" value="DELTA-1-PYRROLINE-5-CARBOXYLATE DEHYDROGENASE 1, ISOFORM A-RELATED"/>
    <property type="match status" value="1"/>
</dbReference>
<comment type="function">
    <text evidence="18">Oxidizes proline to glutamate for use as a carbon and nitrogen source.</text>
</comment>
<comment type="pathway">
    <text evidence="2 18">Amino-acid degradation; L-proline degradation into L-glutamate; L-glutamate from L-proline: step 1/2.</text>
</comment>
<dbReference type="FunFam" id="3.20.20.220:FF:000004">
    <property type="entry name" value="Bifunctional protein PutA"/>
    <property type="match status" value="1"/>
</dbReference>
<comment type="catalytic activity">
    <reaction evidence="15 18">
        <text>L-proline + a quinone = (S)-1-pyrroline-5-carboxylate + a quinol + H(+)</text>
        <dbReference type="Rhea" id="RHEA:23784"/>
        <dbReference type="ChEBI" id="CHEBI:15378"/>
        <dbReference type="ChEBI" id="CHEBI:17388"/>
        <dbReference type="ChEBI" id="CHEBI:24646"/>
        <dbReference type="ChEBI" id="CHEBI:60039"/>
        <dbReference type="ChEBI" id="CHEBI:132124"/>
        <dbReference type="EC" id="1.5.5.2"/>
    </reaction>
</comment>
<dbReference type="InterPro" id="IPR016160">
    <property type="entry name" value="Ald_DH_CS_CYS"/>
</dbReference>
<feature type="domain" description="Aldehyde dehydrogenase" evidence="20">
    <location>
        <begin position="579"/>
        <end position="1019"/>
    </location>
</feature>
<dbReference type="InterPro" id="IPR024090">
    <property type="entry name" value="PRODH_PutA_dom_I"/>
</dbReference>
<dbReference type="Gene3D" id="1.20.5.460">
    <property type="entry name" value="Single helix bin"/>
    <property type="match status" value="1"/>
</dbReference>
<dbReference type="GO" id="GO:0010133">
    <property type="term" value="P:L-proline catabolic process to L-glutamate"/>
    <property type="evidence" value="ECO:0007669"/>
    <property type="project" value="UniProtKB-UniRule"/>
</dbReference>
<evidence type="ECO:0000256" key="3">
    <source>
        <dbReference type="ARBA" id="ARBA00004786"/>
    </source>
</evidence>
<dbReference type="GO" id="GO:0003700">
    <property type="term" value="F:DNA-binding transcription factor activity"/>
    <property type="evidence" value="ECO:0007669"/>
    <property type="project" value="InterPro"/>
</dbReference>
<keyword evidence="4 18" id="KW-0678">Repressor</keyword>
<dbReference type="InterPro" id="IPR002872">
    <property type="entry name" value="Proline_DH_dom"/>
</dbReference>
<dbReference type="EC" id="1.5.5.2" evidence="18"/>
<dbReference type="EC" id="1.2.1.88" evidence="18"/>
<dbReference type="InterPro" id="IPR016163">
    <property type="entry name" value="Ald_DH_C"/>
</dbReference>
<name>A0A9Q6PVQ9_PISSA</name>
<dbReference type="InterPro" id="IPR005933">
    <property type="entry name" value="PutA_C"/>
</dbReference>
<evidence type="ECO:0000256" key="8">
    <source>
        <dbReference type="ARBA" id="ARBA00023015"/>
    </source>
</evidence>
<comment type="cofactor">
    <cofactor evidence="1 18">
        <name>FAD</name>
        <dbReference type="ChEBI" id="CHEBI:57692"/>
    </cofactor>
</comment>
<feature type="compositionally biased region" description="Low complexity" evidence="19">
    <location>
        <begin position="1020"/>
        <end position="1032"/>
    </location>
</feature>
<dbReference type="InterPro" id="IPR050485">
    <property type="entry name" value="Proline_metab_enzyme"/>
</dbReference>
<dbReference type="Proteomes" id="UP000422232">
    <property type="component" value="Chromosome"/>
</dbReference>
<comment type="similarity">
    <text evidence="17 18">In the C-terminal section; belongs to the aldehyde dehydrogenase family.</text>
</comment>
<evidence type="ECO:0000256" key="14">
    <source>
        <dbReference type="ARBA" id="ARBA00048142"/>
    </source>
</evidence>
<accession>A0A9Q6PVQ9</accession>
<evidence type="ECO:0000256" key="2">
    <source>
        <dbReference type="ARBA" id="ARBA00004739"/>
    </source>
</evidence>
<keyword evidence="6 18" id="KW-0274">FAD</keyword>
<dbReference type="SUPFAM" id="SSF53720">
    <property type="entry name" value="ALDH-like"/>
    <property type="match status" value="1"/>
</dbReference>
<reference evidence="24 25" key="1">
    <citation type="submission" date="2019-04" db="EMBL/GenBank/DDBJ databases">
        <title>Complete genome sequencing of Piscirickettsia salmonis strain Psal-009.</title>
        <authorList>
            <person name="Schober I."/>
            <person name="Bunk B."/>
            <person name="Sproer C."/>
            <person name="Carril G.P."/>
            <person name="Riedel T."/>
            <person name="Flores-Herrera P.A."/>
            <person name="Nourdin-Galindo G."/>
            <person name="Marshall S.H."/>
            <person name="Overmann J."/>
        </authorList>
    </citation>
    <scope>NUCLEOTIDE SEQUENCE [LARGE SCALE GENOMIC DNA]</scope>
    <source>
        <strain evidence="24 25">Psal-009</strain>
    </source>
</reference>
<feature type="region of interest" description="Disordered" evidence="19">
    <location>
        <begin position="564"/>
        <end position="586"/>
    </location>
</feature>
<dbReference type="PROSITE" id="PS00070">
    <property type="entry name" value="ALDEHYDE_DEHYDR_CYS"/>
    <property type="match status" value="1"/>
</dbReference>
<evidence type="ECO:0000256" key="1">
    <source>
        <dbReference type="ARBA" id="ARBA00001974"/>
    </source>
</evidence>
<dbReference type="Gene3D" id="3.40.309.10">
    <property type="entry name" value="Aldehyde Dehydrogenase, Chain A, domain 2"/>
    <property type="match status" value="1"/>
</dbReference>
<keyword evidence="25" id="KW-1185">Reference proteome</keyword>
<keyword evidence="9 18" id="KW-0520">NAD</keyword>
<keyword evidence="11 18" id="KW-0238">DNA-binding</keyword>
<feature type="domain" description="Proline utilization A proline dehydrogenase N-terminal" evidence="23">
    <location>
        <begin position="13"/>
        <end position="60"/>
    </location>
</feature>
<dbReference type="Pfam" id="PF18327">
    <property type="entry name" value="PRODH"/>
    <property type="match status" value="1"/>
</dbReference>
<dbReference type="Pfam" id="PF00171">
    <property type="entry name" value="Aldedh"/>
    <property type="match status" value="1"/>
</dbReference>
<dbReference type="GO" id="GO:0004657">
    <property type="term" value="F:proline dehydrogenase activity"/>
    <property type="evidence" value="ECO:0007669"/>
    <property type="project" value="UniProtKB-UniRule"/>
</dbReference>
<dbReference type="CDD" id="cd07125">
    <property type="entry name" value="ALDH_PutA-P5CDH"/>
    <property type="match status" value="1"/>
</dbReference>
<feature type="domain" description="Proline dehydrogenase PutA" evidence="22">
    <location>
        <begin position="69"/>
        <end position="182"/>
    </location>
</feature>
<feature type="region of interest" description="Disordered" evidence="19">
    <location>
        <begin position="1020"/>
        <end position="1047"/>
    </location>
</feature>
<dbReference type="NCBIfam" id="TIGR01238">
    <property type="entry name" value="D1pyr5carbox3"/>
    <property type="match status" value="1"/>
</dbReference>
<keyword evidence="10 18" id="KW-0642">Proline metabolism</keyword>
<evidence type="ECO:0000259" key="20">
    <source>
        <dbReference type="Pfam" id="PF00171"/>
    </source>
</evidence>
<dbReference type="Pfam" id="PF01619">
    <property type="entry name" value="Pro_dh"/>
    <property type="match status" value="1"/>
</dbReference>
<dbReference type="PIRSF" id="PIRSF000197">
    <property type="entry name" value="Bifunct_PutA"/>
    <property type="match status" value="1"/>
</dbReference>
<feature type="compositionally biased region" description="Polar residues" evidence="19">
    <location>
        <begin position="564"/>
        <end position="582"/>
    </location>
</feature>
<sequence>MLYANQHSKYQPSVLRAAITNAWCMDEQQAINALLHTPLMTEHQIRYTQQQAHQLIEKVRSARLSQGGIDAFMQEYSLSSQEGIALMCLAEALLRIPDTTTSDKLIKDKLSDMNWSAHQGQSDSLFVNSATWGLILTGQILSAESTRTSTISRTLKKLSGRIGEPMIRQATRYAMKLLGEQFVTGQTVEAALKRAKKKENIGYRYSYDMLGEAAKTDADALFYLSEYKKAIEAIGTQSKDLDIISGPGISIKLSALHPRYEVAQYGRVMDELYPRLYELALLAKKYNLGLNIDAEEANRLELSLDLIEKLCEEPSLAGWNGIGVVIQAYQKRCPYVIDWLIDTAKRTQHRLMIRLVKGAYWDSEIKLAQELGLDGYPVYTRKVYTDLSYLYCAQKLLDAPEQVYPQFATHNAYTLSAILELAGQYRDFEFQCLHGMGETLYDQVVGKNNLNIPCRIYAPVGTYKNLLAYLVRRLLENGANSSFVNQILDENIPISRLIADPIQIVKSLAGKPHAHLPLPRNLYGNQRLNSKSFELNSEKDLDQLNRAMAQFSQKLYHAKPTTTVTTDHLNNNNDQDPPSTAIKNPANHNEIIGHVSEAGAKHIEAALTIATAAFPAWQHTTCDQRATLLEKAADLFEEHMPELMQLAIREAGKTLANAIAEIREAIDFCRYYAKQAREEFTVESGLTGRGPIVCISPWNFPLAIFTGEVAAALAAGNTVLAKPAEQTPLIAARAVELMHQAGISPDVLQLLPGQGETVGAALVQDQRIKGVIFTGSTEVAHSINRTLAQRDEVIPLIAETGGQNAMIVDSSALAEQVVTDVITSGFDSAGQRCSALRVLFLQEDIADHMVTMLKGAMAELTIGNPAQLNVDVGPVIDTEAQTRLNQHIEKTKTQAKLLFQCELPKNNGTFVAPTVFELNNLNDLKQEVFGPIIHIVRFKAGELDQVIEQINATGFGLTLGVHSRISKTINEVIAKAKVGNLYINRNQVGAVVGVQPFGGEGLSGTGPKAGGPLYMHQLVSSQYSQDQQQSENHSTEHTHSSIPTPEPAPTTAVTIDAIKQAISQQTIWQEGNAQRSALLEIALNKARDRKLTPNLDQHQRDLLITQSKVLASKIQQATLLPSPTGEDNTLSNHPLGTLLYLLDQATTVTACLNSISATLASGNSLVVVNIHPTITHINIQAIINCFYDAGVPPAALSFFATHPEEINSVIADHQITIAGLVYSGINPAIYNKQLSLRASAILPFIHITKHSVPLHRLVHERTITINTTAAGGNASLMTMQED</sequence>
<evidence type="ECO:0000256" key="19">
    <source>
        <dbReference type="SAM" id="MobiDB-lite"/>
    </source>
</evidence>
<proteinExistence type="inferred from homology"/>
<keyword evidence="8 18" id="KW-0805">Transcription regulation</keyword>
<gene>
    <name evidence="24" type="primary">putA</name>
    <name evidence="24" type="ORF">Psal009_01243</name>
</gene>
<evidence type="ECO:0000259" key="23">
    <source>
        <dbReference type="Pfam" id="PF18327"/>
    </source>
</evidence>